<dbReference type="AlphaFoldDB" id="C1GZY7"/>
<evidence type="ECO:0000313" key="2">
    <source>
        <dbReference type="Proteomes" id="UP000002059"/>
    </source>
</evidence>
<accession>C1GZY7</accession>
<proteinExistence type="predicted"/>
<keyword evidence="2" id="KW-1185">Reference proteome</keyword>
<dbReference type="EMBL" id="KN294001">
    <property type="protein sequence ID" value="EEH33028.2"/>
    <property type="molecule type" value="Genomic_DNA"/>
</dbReference>
<sequence length="128" mass="14072">MVECRGAITILNPETFHSSEQSKSPPGNDLLHLCANDGLCRVATTPTAVDTPNYNNINNCLGAALVDHLTLRPVAERMKPRVGMRRESLLMGCLKGSWYQGEGDSRINELCIKYVVMAEKAPRQRGMG</sequence>
<name>C1GZY7_PARBA</name>
<dbReference type="VEuPathDB" id="FungiDB:PAAG_04081"/>
<dbReference type="KEGG" id="pbl:PAAG_04081"/>
<dbReference type="RefSeq" id="XP_015699383.1">
    <property type="nucleotide sequence ID" value="XM_015845157.1"/>
</dbReference>
<reference evidence="1 2" key="1">
    <citation type="journal article" date="2011" name="PLoS Genet.">
        <title>Comparative genomic analysis of human fungal pathogens causing paracoccidioidomycosis.</title>
        <authorList>
            <person name="Desjardins C.A."/>
            <person name="Champion M.D."/>
            <person name="Holder J.W."/>
            <person name="Muszewska A."/>
            <person name="Goldberg J."/>
            <person name="Bailao A.M."/>
            <person name="Brigido M.M."/>
            <person name="Ferreira M.E."/>
            <person name="Garcia A.M."/>
            <person name="Grynberg M."/>
            <person name="Gujja S."/>
            <person name="Heiman D.I."/>
            <person name="Henn M.R."/>
            <person name="Kodira C.D."/>
            <person name="Leon-Narvaez H."/>
            <person name="Longo L.V."/>
            <person name="Ma L.J."/>
            <person name="Malavazi I."/>
            <person name="Matsuo A.L."/>
            <person name="Morais F.V."/>
            <person name="Pereira M."/>
            <person name="Rodriguez-Brito S."/>
            <person name="Sakthikumar S."/>
            <person name="Salem-Izacc S.M."/>
            <person name="Sykes S.M."/>
            <person name="Teixeira M.M."/>
            <person name="Vallejo M.C."/>
            <person name="Walter M.E."/>
            <person name="Yandava C."/>
            <person name="Young S."/>
            <person name="Zeng Q."/>
            <person name="Zucker J."/>
            <person name="Felipe M.S."/>
            <person name="Goldman G.H."/>
            <person name="Haas B.J."/>
            <person name="McEwen J.G."/>
            <person name="Nino-Vega G."/>
            <person name="Puccia R."/>
            <person name="San-Blas G."/>
            <person name="Soares C.M."/>
            <person name="Birren B.W."/>
            <person name="Cuomo C.A."/>
        </authorList>
    </citation>
    <scope>NUCLEOTIDE SEQUENCE [LARGE SCALE GENOMIC DNA]</scope>
    <source>
        <strain evidence="2">ATCC MYA-826 / Pb01</strain>
    </source>
</reference>
<evidence type="ECO:0000313" key="1">
    <source>
        <dbReference type="EMBL" id="EEH33028.2"/>
    </source>
</evidence>
<protein>
    <submittedName>
        <fullName evidence="1">Uncharacterized protein</fullName>
    </submittedName>
</protein>
<dbReference type="Proteomes" id="UP000002059">
    <property type="component" value="Partially assembled WGS sequence"/>
</dbReference>
<dbReference type="HOGENOM" id="CLU_1960237_0_0_1"/>
<organism evidence="1 2">
    <name type="scientific">Paracoccidioides lutzii (strain ATCC MYA-826 / Pb01)</name>
    <name type="common">Paracoccidioides brasiliensis</name>
    <dbReference type="NCBI Taxonomy" id="502779"/>
    <lineage>
        <taxon>Eukaryota</taxon>
        <taxon>Fungi</taxon>
        <taxon>Dikarya</taxon>
        <taxon>Ascomycota</taxon>
        <taxon>Pezizomycotina</taxon>
        <taxon>Eurotiomycetes</taxon>
        <taxon>Eurotiomycetidae</taxon>
        <taxon>Onygenales</taxon>
        <taxon>Ajellomycetaceae</taxon>
        <taxon>Paracoccidioides</taxon>
    </lineage>
</organism>
<gene>
    <name evidence="1" type="ORF">PAAG_04081</name>
</gene>
<dbReference type="GeneID" id="9097064"/>